<accession>A0A9W8KXL1</accession>
<dbReference type="OrthoDB" id="5583606at2759"/>
<feature type="region of interest" description="Disordered" evidence="1">
    <location>
        <begin position="1"/>
        <end position="119"/>
    </location>
</feature>
<feature type="compositionally biased region" description="Polar residues" evidence="1">
    <location>
        <begin position="30"/>
        <end position="41"/>
    </location>
</feature>
<name>A0A9W8KXL1_9FUNG</name>
<dbReference type="EMBL" id="JANBTW010000020">
    <property type="protein sequence ID" value="KAJ2678489.1"/>
    <property type="molecule type" value="Genomic_DNA"/>
</dbReference>
<feature type="region of interest" description="Disordered" evidence="1">
    <location>
        <begin position="149"/>
        <end position="193"/>
    </location>
</feature>
<evidence type="ECO:0000313" key="2">
    <source>
        <dbReference type="EMBL" id="KAJ2678489.1"/>
    </source>
</evidence>
<sequence length="193" mass="22153">MNASQGFNYGYGESSERRQNTDPNIFKSLPTIQHPSQQLPSYHSIGRPDEKEALKPAGESANYDNLSPPSETAYEGPTDGKNAHGRNRNKVHENDHERGLMDFFYKKPDPSHSGTCSADYEPQISKTKVALATAAMAAVVFGISKYRRNKNEDRTKKFEKYTRSERRHRRHSQIPSSYYEPEDVYNDGHHRRY</sequence>
<feature type="compositionally biased region" description="Basic and acidic residues" evidence="1">
    <location>
        <begin position="90"/>
        <end position="110"/>
    </location>
</feature>
<feature type="compositionally biased region" description="Basic and acidic residues" evidence="1">
    <location>
        <begin position="149"/>
        <end position="164"/>
    </location>
</feature>
<dbReference type="Proteomes" id="UP001151518">
    <property type="component" value="Unassembled WGS sequence"/>
</dbReference>
<comment type="caution">
    <text evidence="2">The sequence shown here is derived from an EMBL/GenBank/DDBJ whole genome shotgun (WGS) entry which is preliminary data.</text>
</comment>
<dbReference type="AlphaFoldDB" id="A0A9W8KXL1"/>
<evidence type="ECO:0000256" key="1">
    <source>
        <dbReference type="SAM" id="MobiDB-lite"/>
    </source>
</evidence>
<gene>
    <name evidence="2" type="ORF">GGI25_002283</name>
</gene>
<organism evidence="2 3">
    <name type="scientific">Coemansia spiralis</name>
    <dbReference type="NCBI Taxonomy" id="417178"/>
    <lineage>
        <taxon>Eukaryota</taxon>
        <taxon>Fungi</taxon>
        <taxon>Fungi incertae sedis</taxon>
        <taxon>Zoopagomycota</taxon>
        <taxon>Kickxellomycotina</taxon>
        <taxon>Kickxellomycetes</taxon>
        <taxon>Kickxellales</taxon>
        <taxon>Kickxellaceae</taxon>
        <taxon>Coemansia</taxon>
    </lineage>
</organism>
<reference evidence="2" key="1">
    <citation type="submission" date="2022-07" db="EMBL/GenBank/DDBJ databases">
        <title>Phylogenomic reconstructions and comparative analyses of Kickxellomycotina fungi.</title>
        <authorList>
            <person name="Reynolds N.K."/>
            <person name="Stajich J.E."/>
            <person name="Barry K."/>
            <person name="Grigoriev I.V."/>
            <person name="Crous P."/>
            <person name="Smith M.E."/>
        </authorList>
    </citation>
    <scope>NUCLEOTIDE SEQUENCE</scope>
    <source>
        <strain evidence="2">NRRL 3115</strain>
    </source>
</reference>
<proteinExistence type="predicted"/>
<protein>
    <submittedName>
        <fullName evidence="2">Uncharacterized protein</fullName>
    </submittedName>
</protein>
<evidence type="ECO:0000313" key="3">
    <source>
        <dbReference type="Proteomes" id="UP001151518"/>
    </source>
</evidence>